<dbReference type="Proteomes" id="UP000027195">
    <property type="component" value="Unassembled WGS sequence"/>
</dbReference>
<name>A0A067LSZ0_BOTB1</name>
<proteinExistence type="predicted"/>
<evidence type="ECO:0000256" key="1">
    <source>
        <dbReference type="SAM" id="MobiDB-lite"/>
    </source>
</evidence>
<dbReference type="InParanoid" id="A0A067LSZ0"/>
<protein>
    <submittedName>
        <fullName evidence="2">Uncharacterized protein</fullName>
    </submittedName>
</protein>
<sequence>MWQSEAGGSGNNSLQNNISILTYVCMIQKQQLLNIGHSHPNIEVAASVLRLENLKKELSKIPAFMEYAAIIHIDNSDHHQRVQNIIRSSEFLVTTAHRGSGHPPGACNCPALAIMRKGHGLYTNIHLAEDLGLAVDSEISDASFDMRTMQLFTTIGGEEPAVAPKVSKPCKTAPAPARQRKPWPMVPPKVKGGKTTGPGAKAVTMAPGGACHAQSEAHF</sequence>
<accession>A0A067LSZ0</accession>
<reference evidence="3" key="1">
    <citation type="journal article" date="2014" name="Proc. Natl. Acad. Sci. U.S.A.">
        <title>Extensive sampling of basidiomycete genomes demonstrates inadequacy of the white-rot/brown-rot paradigm for wood decay fungi.</title>
        <authorList>
            <person name="Riley R."/>
            <person name="Salamov A.A."/>
            <person name="Brown D.W."/>
            <person name="Nagy L.G."/>
            <person name="Floudas D."/>
            <person name="Held B.W."/>
            <person name="Levasseur A."/>
            <person name="Lombard V."/>
            <person name="Morin E."/>
            <person name="Otillar R."/>
            <person name="Lindquist E.A."/>
            <person name="Sun H."/>
            <person name="LaButti K.M."/>
            <person name="Schmutz J."/>
            <person name="Jabbour D."/>
            <person name="Luo H."/>
            <person name="Baker S.E."/>
            <person name="Pisabarro A.G."/>
            <person name="Walton J.D."/>
            <person name="Blanchette R.A."/>
            <person name="Henrissat B."/>
            <person name="Martin F."/>
            <person name="Cullen D."/>
            <person name="Hibbett D.S."/>
            <person name="Grigoriev I.V."/>
        </authorList>
    </citation>
    <scope>NUCLEOTIDE SEQUENCE [LARGE SCALE GENOMIC DNA]</scope>
    <source>
        <strain evidence="3">FD-172 SS1</strain>
    </source>
</reference>
<evidence type="ECO:0000313" key="3">
    <source>
        <dbReference type="Proteomes" id="UP000027195"/>
    </source>
</evidence>
<organism evidence="2 3">
    <name type="scientific">Botryobasidium botryosum (strain FD-172 SS1)</name>
    <dbReference type="NCBI Taxonomy" id="930990"/>
    <lineage>
        <taxon>Eukaryota</taxon>
        <taxon>Fungi</taxon>
        <taxon>Dikarya</taxon>
        <taxon>Basidiomycota</taxon>
        <taxon>Agaricomycotina</taxon>
        <taxon>Agaricomycetes</taxon>
        <taxon>Cantharellales</taxon>
        <taxon>Botryobasidiaceae</taxon>
        <taxon>Botryobasidium</taxon>
    </lineage>
</organism>
<dbReference type="EMBL" id="KL198139">
    <property type="protein sequence ID" value="KDQ06373.1"/>
    <property type="molecule type" value="Genomic_DNA"/>
</dbReference>
<keyword evidence="3" id="KW-1185">Reference proteome</keyword>
<evidence type="ECO:0000313" key="2">
    <source>
        <dbReference type="EMBL" id="KDQ06373.1"/>
    </source>
</evidence>
<gene>
    <name evidence="2" type="ORF">BOTBODRAFT_49419</name>
</gene>
<dbReference type="AlphaFoldDB" id="A0A067LSZ0"/>
<dbReference type="HOGENOM" id="CLU_1261302_0_0_1"/>
<feature type="region of interest" description="Disordered" evidence="1">
    <location>
        <begin position="162"/>
        <end position="197"/>
    </location>
</feature>